<sequence length="120" mass="13457">MVDKLSQLGLAGAASDRPDKINKKVKTREAEAKASIKETDKMAAGKTSGAQVKISDSARELMKLRAEAERYLKMVEEKETLSAEELEEIQARLQSNHYLREEVIDKIIDKLLDLPGFKNL</sequence>
<dbReference type="Proteomes" id="UP000004671">
    <property type="component" value="Chromosome"/>
</dbReference>
<accession>H1XPA1</accession>
<evidence type="ECO:0000313" key="3">
    <source>
        <dbReference type="EMBL" id="EHO42216.1"/>
    </source>
</evidence>
<evidence type="ECO:0000256" key="1">
    <source>
        <dbReference type="SAM" id="MobiDB-lite"/>
    </source>
</evidence>
<dbReference type="RefSeq" id="WP_006929489.1">
    <property type="nucleotide sequence ID" value="NZ_CM001402.1"/>
</dbReference>
<dbReference type="HOGENOM" id="CLU_2045349_0_0_0"/>
<name>H1XPA1_CALAY</name>
<organism evidence="3 4">
    <name type="scientific">Caldithrix abyssi DSM 13497</name>
    <dbReference type="NCBI Taxonomy" id="880073"/>
    <lineage>
        <taxon>Bacteria</taxon>
        <taxon>Pseudomonadati</taxon>
        <taxon>Calditrichota</taxon>
        <taxon>Calditrichia</taxon>
        <taxon>Calditrichales</taxon>
        <taxon>Calditrichaceae</taxon>
        <taxon>Caldithrix</taxon>
    </lineage>
</organism>
<reference evidence="3 4" key="1">
    <citation type="submission" date="2011-09" db="EMBL/GenBank/DDBJ databases">
        <title>The permanent draft genome of Caldithrix abyssi DSM 13497.</title>
        <authorList>
            <consortium name="US DOE Joint Genome Institute (JGI-PGF)"/>
            <person name="Lucas S."/>
            <person name="Han J."/>
            <person name="Lapidus A."/>
            <person name="Bruce D."/>
            <person name="Goodwin L."/>
            <person name="Pitluck S."/>
            <person name="Peters L."/>
            <person name="Kyrpides N."/>
            <person name="Mavromatis K."/>
            <person name="Ivanova N."/>
            <person name="Mikhailova N."/>
            <person name="Chertkov O."/>
            <person name="Detter J.C."/>
            <person name="Tapia R."/>
            <person name="Han C."/>
            <person name="Land M."/>
            <person name="Hauser L."/>
            <person name="Markowitz V."/>
            <person name="Cheng J.-F."/>
            <person name="Hugenholtz P."/>
            <person name="Woyke T."/>
            <person name="Wu D."/>
            <person name="Spring S."/>
            <person name="Brambilla E."/>
            <person name="Klenk H.-P."/>
            <person name="Eisen J.A."/>
        </authorList>
    </citation>
    <scope>NUCLEOTIDE SEQUENCE [LARGE SCALE GENOMIC DNA]</scope>
    <source>
        <strain evidence="3 4">DSM 13497</strain>
    </source>
</reference>
<feature type="region of interest" description="Disordered" evidence="1">
    <location>
        <begin position="1"/>
        <end position="34"/>
    </location>
</feature>
<dbReference type="Proteomes" id="UP000183868">
    <property type="component" value="Chromosome"/>
</dbReference>
<evidence type="ECO:0000313" key="4">
    <source>
        <dbReference type="Proteomes" id="UP000004671"/>
    </source>
</evidence>
<evidence type="ECO:0000313" key="5">
    <source>
        <dbReference type="Proteomes" id="UP000183868"/>
    </source>
</evidence>
<evidence type="ECO:0000313" key="2">
    <source>
        <dbReference type="EMBL" id="APF18188.1"/>
    </source>
</evidence>
<proteinExistence type="predicted"/>
<keyword evidence="4" id="KW-1185">Reference proteome</keyword>
<reference evidence="2 5" key="2">
    <citation type="submission" date="2016-11" db="EMBL/GenBank/DDBJ databases">
        <title>Genomic analysis of Caldithrix abyssi and proposal of a novel bacterial phylum Caldithrichaeota.</title>
        <authorList>
            <person name="Kublanov I."/>
            <person name="Sigalova O."/>
            <person name="Gavrilov S."/>
            <person name="Lebedinsky A."/>
            <person name="Ivanova N."/>
            <person name="Daum C."/>
            <person name="Reddy T."/>
            <person name="Klenk H.P."/>
            <person name="Goker M."/>
            <person name="Reva O."/>
            <person name="Miroshnichenko M."/>
            <person name="Kyprides N."/>
            <person name="Woyke T."/>
            <person name="Gelfand M."/>
        </authorList>
    </citation>
    <scope>NUCLEOTIDE SEQUENCE [LARGE SCALE GENOMIC DNA]</scope>
    <source>
        <strain evidence="2 5">LF13</strain>
    </source>
</reference>
<dbReference type="EMBL" id="CP018099">
    <property type="protein sequence ID" value="APF18188.1"/>
    <property type="molecule type" value="Genomic_DNA"/>
</dbReference>
<dbReference type="PaxDb" id="880073-Calab_2606"/>
<dbReference type="EMBL" id="CM001402">
    <property type="protein sequence ID" value="EHO42216.1"/>
    <property type="molecule type" value="Genomic_DNA"/>
</dbReference>
<feature type="compositionally biased region" description="Basic and acidic residues" evidence="1">
    <location>
        <begin position="16"/>
        <end position="34"/>
    </location>
</feature>
<dbReference type="AlphaFoldDB" id="H1XPA1"/>
<protein>
    <recommendedName>
        <fullName evidence="6">Anti-sigma-28 factor FlgM C-terminal domain-containing protein</fullName>
    </recommendedName>
</protein>
<dbReference type="STRING" id="880073.Cabys_1439"/>
<evidence type="ECO:0008006" key="6">
    <source>
        <dbReference type="Google" id="ProtNLM"/>
    </source>
</evidence>
<gene>
    <name evidence="2" type="ORF">Cabys_1439</name>
    <name evidence="3" type="ORF">Calab_2606</name>
</gene>
<dbReference type="KEGG" id="caby:Cabys_1439"/>